<dbReference type="PANTHER" id="PTHR37984">
    <property type="entry name" value="PROTEIN CBG26694"/>
    <property type="match status" value="1"/>
</dbReference>
<name>A0A8H3XAD3_GIGMA</name>
<feature type="domain" description="Integrase catalytic" evidence="1">
    <location>
        <begin position="111"/>
        <end position="279"/>
    </location>
</feature>
<keyword evidence="3" id="KW-1185">Reference proteome</keyword>
<dbReference type="InterPro" id="IPR041588">
    <property type="entry name" value="Integrase_H2C2"/>
</dbReference>
<dbReference type="EMBL" id="WTPW01001464">
    <property type="protein sequence ID" value="KAF0433767.1"/>
    <property type="molecule type" value="Genomic_DNA"/>
</dbReference>
<dbReference type="Gene3D" id="3.30.420.10">
    <property type="entry name" value="Ribonuclease H-like superfamily/Ribonuclease H"/>
    <property type="match status" value="1"/>
</dbReference>
<comment type="caution">
    <text evidence="2">The sequence shown here is derived from an EMBL/GenBank/DDBJ whole genome shotgun (WGS) entry which is preliminary data.</text>
</comment>
<proteinExistence type="predicted"/>
<dbReference type="Pfam" id="PF17921">
    <property type="entry name" value="Integrase_H2C2"/>
    <property type="match status" value="1"/>
</dbReference>
<dbReference type="InterPro" id="IPR050951">
    <property type="entry name" value="Retrovirus_Pol_polyprotein"/>
</dbReference>
<dbReference type="Proteomes" id="UP000439903">
    <property type="component" value="Unassembled WGS sequence"/>
</dbReference>
<dbReference type="AlphaFoldDB" id="A0A8H3XAD3"/>
<evidence type="ECO:0000313" key="2">
    <source>
        <dbReference type="EMBL" id="KAF0433767.1"/>
    </source>
</evidence>
<dbReference type="SUPFAM" id="SSF53098">
    <property type="entry name" value="Ribonuclease H-like"/>
    <property type="match status" value="1"/>
</dbReference>
<sequence>MMKKLNFKRRCNNFVYNPQTGFLFFKQPSKDENSLPIIKRVVPFYDTELREALYEKFHVGATHFDYHKTYTMIYKQHIGITQDEVEKYVNNCSTCIRNRSIKEKSDFTSVVSVGPLEHLQVNLVDLLSYAEKNDRYCYILTLIDVFSCYIWAIPLKDKESSTIHTELVNIFKNFGPPTKLQSDKGSEFITNILKNTCNIFKIKLIHDRARHPQSQGKIEKFNQMLGRHLTKMLWDEITKAPHQAHEKSPYEAFFGFKMRAVYSTLTDDITPTDDITLANDITPANDITLADITIADIIPADIISADTIFASQDNENNQASYEFHTMQVKRVHEEVLRNNETYQNKLVIRGSVHRRKLMFELGDKVAIAYDHDNNQKTWKRKLEPICSDTGMFVSMCSNNRTVKVEVNGEIKNFAAKNLKKLSK</sequence>
<dbReference type="InterPro" id="IPR036397">
    <property type="entry name" value="RNaseH_sf"/>
</dbReference>
<accession>A0A8H3XAD3</accession>
<organism evidence="2 3">
    <name type="scientific">Gigaspora margarita</name>
    <dbReference type="NCBI Taxonomy" id="4874"/>
    <lineage>
        <taxon>Eukaryota</taxon>
        <taxon>Fungi</taxon>
        <taxon>Fungi incertae sedis</taxon>
        <taxon>Mucoromycota</taxon>
        <taxon>Glomeromycotina</taxon>
        <taxon>Glomeromycetes</taxon>
        <taxon>Diversisporales</taxon>
        <taxon>Gigasporaceae</taxon>
        <taxon>Gigaspora</taxon>
    </lineage>
</organism>
<dbReference type="PROSITE" id="PS50994">
    <property type="entry name" value="INTEGRASE"/>
    <property type="match status" value="1"/>
</dbReference>
<dbReference type="GO" id="GO:0003676">
    <property type="term" value="F:nucleic acid binding"/>
    <property type="evidence" value="ECO:0007669"/>
    <property type="project" value="InterPro"/>
</dbReference>
<dbReference type="InterPro" id="IPR001584">
    <property type="entry name" value="Integrase_cat-core"/>
</dbReference>
<reference evidence="2 3" key="1">
    <citation type="journal article" date="2019" name="Environ. Microbiol.">
        <title>At the nexus of three kingdoms: the genome of the mycorrhizal fungus Gigaspora margarita provides insights into plant, endobacterial and fungal interactions.</title>
        <authorList>
            <person name="Venice F."/>
            <person name="Ghignone S."/>
            <person name="Salvioli di Fossalunga A."/>
            <person name="Amselem J."/>
            <person name="Novero M."/>
            <person name="Xianan X."/>
            <person name="Sedzielewska Toro K."/>
            <person name="Morin E."/>
            <person name="Lipzen A."/>
            <person name="Grigoriev I.V."/>
            <person name="Henrissat B."/>
            <person name="Martin F.M."/>
            <person name="Bonfante P."/>
        </authorList>
    </citation>
    <scope>NUCLEOTIDE SEQUENCE [LARGE SCALE GENOMIC DNA]</scope>
    <source>
        <strain evidence="2 3">BEG34</strain>
    </source>
</reference>
<dbReference type="Pfam" id="PF00665">
    <property type="entry name" value="rve"/>
    <property type="match status" value="1"/>
</dbReference>
<dbReference type="InterPro" id="IPR012337">
    <property type="entry name" value="RNaseH-like_sf"/>
</dbReference>
<dbReference type="OrthoDB" id="10267344at2759"/>
<dbReference type="Gene3D" id="1.10.340.70">
    <property type="match status" value="1"/>
</dbReference>
<dbReference type="PANTHER" id="PTHR37984:SF5">
    <property type="entry name" value="PROTEIN NYNRIN-LIKE"/>
    <property type="match status" value="1"/>
</dbReference>
<dbReference type="GO" id="GO:0015074">
    <property type="term" value="P:DNA integration"/>
    <property type="evidence" value="ECO:0007669"/>
    <property type="project" value="InterPro"/>
</dbReference>
<gene>
    <name evidence="2" type="ORF">F8M41_004986</name>
</gene>
<dbReference type="GO" id="GO:0005634">
    <property type="term" value="C:nucleus"/>
    <property type="evidence" value="ECO:0007669"/>
    <property type="project" value="UniProtKB-ARBA"/>
</dbReference>
<protein>
    <submittedName>
        <fullName evidence="2">SCAN domain-containing protein 3-like</fullName>
    </submittedName>
</protein>
<evidence type="ECO:0000313" key="3">
    <source>
        <dbReference type="Proteomes" id="UP000439903"/>
    </source>
</evidence>
<evidence type="ECO:0000259" key="1">
    <source>
        <dbReference type="PROSITE" id="PS50994"/>
    </source>
</evidence>